<dbReference type="EMBL" id="QJSP01000042">
    <property type="protein sequence ID" value="PYE11115.1"/>
    <property type="molecule type" value="Genomic_DNA"/>
</dbReference>
<organism evidence="2 3">
    <name type="scientific">Williamsia limnetica</name>
    <dbReference type="NCBI Taxonomy" id="882452"/>
    <lineage>
        <taxon>Bacteria</taxon>
        <taxon>Bacillati</taxon>
        <taxon>Actinomycetota</taxon>
        <taxon>Actinomycetes</taxon>
        <taxon>Mycobacteriales</taxon>
        <taxon>Nocardiaceae</taxon>
        <taxon>Williamsia</taxon>
    </lineage>
</organism>
<feature type="compositionally biased region" description="Low complexity" evidence="1">
    <location>
        <begin position="34"/>
        <end position="43"/>
    </location>
</feature>
<dbReference type="RefSeq" id="WP_170135299.1">
    <property type="nucleotide sequence ID" value="NZ_QJSP01000042.1"/>
</dbReference>
<feature type="compositionally biased region" description="Pro residues" evidence="1">
    <location>
        <begin position="9"/>
        <end position="18"/>
    </location>
</feature>
<reference evidence="2 3" key="1">
    <citation type="submission" date="2018-06" db="EMBL/GenBank/DDBJ databases">
        <title>Genomic Encyclopedia of Type Strains, Phase IV (KMG-IV): sequencing the most valuable type-strain genomes for metagenomic binning, comparative biology and taxonomic classification.</title>
        <authorList>
            <person name="Goeker M."/>
        </authorList>
    </citation>
    <scope>NUCLEOTIDE SEQUENCE [LARGE SCALE GENOMIC DNA]</scope>
    <source>
        <strain evidence="2 3">DSM 45521</strain>
    </source>
</reference>
<feature type="compositionally biased region" description="Low complexity" evidence="1">
    <location>
        <begin position="210"/>
        <end position="226"/>
    </location>
</feature>
<gene>
    <name evidence="2" type="ORF">DFR67_1427</name>
</gene>
<accession>A0A318RCQ8</accession>
<proteinExistence type="predicted"/>
<evidence type="ECO:0000256" key="1">
    <source>
        <dbReference type="SAM" id="MobiDB-lite"/>
    </source>
</evidence>
<feature type="region of interest" description="Disordered" evidence="1">
    <location>
        <begin position="1"/>
        <end position="43"/>
    </location>
</feature>
<evidence type="ECO:0000313" key="2">
    <source>
        <dbReference type="EMBL" id="PYE11115.1"/>
    </source>
</evidence>
<keyword evidence="3" id="KW-1185">Reference proteome</keyword>
<feature type="compositionally biased region" description="Pro residues" evidence="1">
    <location>
        <begin position="243"/>
        <end position="258"/>
    </location>
</feature>
<comment type="caution">
    <text evidence="2">The sequence shown here is derived from an EMBL/GenBank/DDBJ whole genome shotgun (WGS) entry which is preliminary data.</text>
</comment>
<name>A0A318RCQ8_WILLI</name>
<feature type="region of interest" description="Disordered" evidence="1">
    <location>
        <begin position="102"/>
        <end position="122"/>
    </location>
</feature>
<dbReference type="AlphaFoldDB" id="A0A318RCQ8"/>
<sequence>MTISSEVPIPDPTPPPATSPQTGADPSTTDVAKEQAGAVAGTAADAGKHVANIAGDQAHQVAGEVKSQAQDLLGQTREELTTQAAAQQQRVAGGLRALSDEFSSMATNSDKPGIATDLTRQASQHAHTVASWLEDREPGQVLDEVTRFARRKPGTFLALAAGAGLLAGRLGRGLTAANTSIDSPTSGSRAVAPPPRPDDTPTAPLPPLQTPAAGYAAPPQGYAAGQHTADPTPSGGPADSPYTVPPASAPQPGYPQHPVPGAAR</sequence>
<feature type="region of interest" description="Disordered" evidence="1">
    <location>
        <begin position="176"/>
        <end position="264"/>
    </location>
</feature>
<dbReference type="Proteomes" id="UP000247591">
    <property type="component" value="Unassembled WGS sequence"/>
</dbReference>
<feature type="compositionally biased region" description="Polar residues" evidence="1">
    <location>
        <begin position="178"/>
        <end position="188"/>
    </location>
</feature>
<protein>
    <submittedName>
        <fullName evidence="2">Uncharacterized protein</fullName>
    </submittedName>
</protein>
<evidence type="ECO:0000313" key="3">
    <source>
        <dbReference type="Proteomes" id="UP000247591"/>
    </source>
</evidence>